<dbReference type="AlphaFoldDB" id="A0AAD6X7G9"/>
<comment type="caution">
    <text evidence="10">The sequence shown here is derived from an EMBL/GenBank/DDBJ whole genome shotgun (WGS) entry which is preliminary data.</text>
</comment>
<dbReference type="Pfam" id="PF02096">
    <property type="entry name" value="60KD_IMP"/>
    <property type="match status" value="1"/>
</dbReference>
<sequence>MPPLQHGDLQALGFCNWTPAGLVQYTFELTHILTGLPWFYTFIAATLFWRVVLFPLTVIGMRNSARLRPVNADMTAANEALQVARATGDTVAAQRAALQASRIRSEAGVSMLGLMAPIVQFPVSLGMFFGIKQMCELPVMQFTQSGFGLLPDLTAPGPFLVLPTLVALSGNAMITVGMRDMDTTRPMMGHVMNTFRVVSVLAIYWMSTFPSGLLLSLLVTSVTAVLQALLFRVPAVRAALGIAPWEPLPGPPPPTVRDTFRYFFVQGSQGREAGAIASPTAKPVPHYVPPNVSARSAPLKTPAPSTSSTVKPAQPGTLEMLAQQAQARANKSSGLYEAPSATPTPTTPKATKSAATTAATKKAKATKKPKASKNA</sequence>
<keyword evidence="3 6" id="KW-0812">Transmembrane</keyword>
<feature type="compositionally biased region" description="Low complexity" evidence="7">
    <location>
        <begin position="338"/>
        <end position="360"/>
    </location>
</feature>
<dbReference type="GO" id="GO:0032979">
    <property type="term" value="P:protein insertion into mitochondrial inner membrane from matrix"/>
    <property type="evidence" value="ECO:0007669"/>
    <property type="project" value="TreeGrafter"/>
</dbReference>
<comment type="similarity">
    <text evidence="2 6">Belongs to the OXA1/ALB3/YidC family.</text>
</comment>
<feature type="transmembrane region" description="Helical" evidence="8">
    <location>
        <begin position="159"/>
        <end position="178"/>
    </location>
</feature>
<comment type="subcellular location">
    <subcellularLocation>
        <location evidence="1 6">Membrane</location>
        <topology evidence="1 6">Multi-pass membrane protein</topology>
    </subcellularLocation>
</comment>
<organism evidence="10 11">
    <name type="scientific">Mycena alexandri</name>
    <dbReference type="NCBI Taxonomy" id="1745969"/>
    <lineage>
        <taxon>Eukaryota</taxon>
        <taxon>Fungi</taxon>
        <taxon>Dikarya</taxon>
        <taxon>Basidiomycota</taxon>
        <taxon>Agaricomycotina</taxon>
        <taxon>Agaricomycetes</taxon>
        <taxon>Agaricomycetidae</taxon>
        <taxon>Agaricales</taxon>
        <taxon>Marasmiineae</taxon>
        <taxon>Mycenaceae</taxon>
        <taxon>Mycena</taxon>
    </lineage>
</organism>
<dbReference type="GO" id="GO:0005743">
    <property type="term" value="C:mitochondrial inner membrane"/>
    <property type="evidence" value="ECO:0007669"/>
    <property type="project" value="TreeGrafter"/>
</dbReference>
<dbReference type="PANTHER" id="PTHR12428:SF65">
    <property type="entry name" value="CYTOCHROME C OXIDASE ASSEMBLY PROTEIN COX18, MITOCHONDRIAL"/>
    <property type="match status" value="1"/>
</dbReference>
<accession>A0AAD6X7G9</accession>
<feature type="transmembrane region" description="Helical" evidence="8">
    <location>
        <begin position="38"/>
        <end position="59"/>
    </location>
</feature>
<reference evidence="10" key="1">
    <citation type="submission" date="2023-03" db="EMBL/GenBank/DDBJ databases">
        <title>Massive genome expansion in bonnet fungi (Mycena s.s.) driven by repeated elements and novel gene families across ecological guilds.</title>
        <authorList>
            <consortium name="Lawrence Berkeley National Laboratory"/>
            <person name="Harder C.B."/>
            <person name="Miyauchi S."/>
            <person name="Viragh M."/>
            <person name="Kuo A."/>
            <person name="Thoen E."/>
            <person name="Andreopoulos B."/>
            <person name="Lu D."/>
            <person name="Skrede I."/>
            <person name="Drula E."/>
            <person name="Henrissat B."/>
            <person name="Morin E."/>
            <person name="Kohler A."/>
            <person name="Barry K."/>
            <person name="LaButti K."/>
            <person name="Morin E."/>
            <person name="Salamov A."/>
            <person name="Lipzen A."/>
            <person name="Mereny Z."/>
            <person name="Hegedus B."/>
            <person name="Baldrian P."/>
            <person name="Stursova M."/>
            <person name="Weitz H."/>
            <person name="Taylor A."/>
            <person name="Grigoriev I.V."/>
            <person name="Nagy L.G."/>
            <person name="Martin F."/>
            <person name="Kauserud H."/>
        </authorList>
    </citation>
    <scope>NUCLEOTIDE SEQUENCE</scope>
    <source>
        <strain evidence="10">CBHHK200</strain>
    </source>
</reference>
<gene>
    <name evidence="10" type="ORF">C8F04DRAFT_952217</name>
</gene>
<keyword evidence="4 8" id="KW-1133">Transmembrane helix</keyword>
<keyword evidence="5 8" id="KW-0472">Membrane</keyword>
<dbReference type="GO" id="GO:0032977">
    <property type="term" value="F:membrane insertase activity"/>
    <property type="evidence" value="ECO:0007669"/>
    <property type="project" value="InterPro"/>
</dbReference>
<evidence type="ECO:0000256" key="1">
    <source>
        <dbReference type="ARBA" id="ARBA00004141"/>
    </source>
</evidence>
<feature type="region of interest" description="Disordered" evidence="7">
    <location>
        <begin position="279"/>
        <end position="375"/>
    </location>
</feature>
<dbReference type="PANTHER" id="PTHR12428">
    <property type="entry name" value="OXA1"/>
    <property type="match status" value="1"/>
</dbReference>
<evidence type="ECO:0000259" key="9">
    <source>
        <dbReference type="Pfam" id="PF02096"/>
    </source>
</evidence>
<feature type="domain" description="Membrane insertase YidC/Oxa/ALB C-terminal" evidence="9">
    <location>
        <begin position="38"/>
        <end position="231"/>
    </location>
</feature>
<evidence type="ECO:0000256" key="3">
    <source>
        <dbReference type="ARBA" id="ARBA00022692"/>
    </source>
</evidence>
<dbReference type="Proteomes" id="UP001218188">
    <property type="component" value="Unassembled WGS sequence"/>
</dbReference>
<evidence type="ECO:0000256" key="4">
    <source>
        <dbReference type="ARBA" id="ARBA00022989"/>
    </source>
</evidence>
<keyword evidence="11" id="KW-1185">Reference proteome</keyword>
<protein>
    <submittedName>
        <fullName evidence="10">60Kd inner membrane protein-domain-containing protein</fullName>
    </submittedName>
</protein>
<proteinExistence type="inferred from homology"/>
<feature type="compositionally biased region" description="Polar residues" evidence="7">
    <location>
        <begin position="323"/>
        <end position="333"/>
    </location>
</feature>
<dbReference type="InterPro" id="IPR001708">
    <property type="entry name" value="YidC/ALB3/OXA1/COX18"/>
</dbReference>
<name>A0AAD6X7G9_9AGAR</name>
<dbReference type="EMBL" id="JARJCM010000035">
    <property type="protein sequence ID" value="KAJ7037761.1"/>
    <property type="molecule type" value="Genomic_DNA"/>
</dbReference>
<evidence type="ECO:0000256" key="2">
    <source>
        <dbReference type="ARBA" id="ARBA00009877"/>
    </source>
</evidence>
<evidence type="ECO:0000256" key="7">
    <source>
        <dbReference type="SAM" id="MobiDB-lite"/>
    </source>
</evidence>
<dbReference type="InterPro" id="IPR028055">
    <property type="entry name" value="YidC/Oxa/ALB_C"/>
</dbReference>
<evidence type="ECO:0000313" key="10">
    <source>
        <dbReference type="EMBL" id="KAJ7037761.1"/>
    </source>
</evidence>
<dbReference type="CDD" id="cd20069">
    <property type="entry name" value="5TM_Oxa1-like"/>
    <property type="match status" value="1"/>
</dbReference>
<evidence type="ECO:0000256" key="5">
    <source>
        <dbReference type="ARBA" id="ARBA00023136"/>
    </source>
</evidence>
<evidence type="ECO:0000256" key="8">
    <source>
        <dbReference type="SAM" id="Phobius"/>
    </source>
</evidence>
<feature type="compositionally biased region" description="Basic residues" evidence="7">
    <location>
        <begin position="361"/>
        <end position="375"/>
    </location>
</feature>
<feature type="transmembrane region" description="Helical" evidence="8">
    <location>
        <begin position="109"/>
        <end position="131"/>
    </location>
</feature>
<evidence type="ECO:0000256" key="6">
    <source>
        <dbReference type="RuleBase" id="RU003945"/>
    </source>
</evidence>
<evidence type="ECO:0000313" key="11">
    <source>
        <dbReference type="Proteomes" id="UP001218188"/>
    </source>
</evidence>